<evidence type="ECO:0000256" key="1">
    <source>
        <dbReference type="ARBA" id="ARBA00004651"/>
    </source>
</evidence>
<dbReference type="GO" id="GO:0008528">
    <property type="term" value="F:G protein-coupled peptide receptor activity"/>
    <property type="evidence" value="ECO:0007669"/>
    <property type="project" value="TreeGrafter"/>
</dbReference>
<dbReference type="PANTHER" id="PTHR24230">
    <property type="entry name" value="G-PROTEIN COUPLED RECEPTOR"/>
    <property type="match status" value="1"/>
</dbReference>
<dbReference type="SUPFAM" id="SSF81321">
    <property type="entry name" value="Family A G protein-coupled receptor-like"/>
    <property type="match status" value="2"/>
</dbReference>
<comment type="caution">
    <text evidence="10">The sequence shown here is derived from an EMBL/GenBank/DDBJ whole genome shotgun (WGS) entry which is preliminary data.</text>
</comment>
<dbReference type="AlphaFoldDB" id="A0AA88YIC5"/>
<keyword evidence="2" id="KW-1003">Cell membrane</keyword>
<evidence type="ECO:0000256" key="8">
    <source>
        <dbReference type="ARBA" id="ARBA00023224"/>
    </source>
</evidence>
<dbReference type="PRINTS" id="PR00237">
    <property type="entry name" value="GPCRRHODOPSN"/>
</dbReference>
<dbReference type="EMBL" id="VSWD01000003">
    <property type="protein sequence ID" value="KAK3105704.1"/>
    <property type="molecule type" value="Genomic_DNA"/>
</dbReference>
<evidence type="ECO:0000256" key="9">
    <source>
        <dbReference type="SAM" id="Phobius"/>
    </source>
</evidence>
<evidence type="ECO:0000256" key="5">
    <source>
        <dbReference type="ARBA" id="ARBA00023040"/>
    </source>
</evidence>
<dbReference type="GO" id="GO:0005886">
    <property type="term" value="C:plasma membrane"/>
    <property type="evidence" value="ECO:0007669"/>
    <property type="project" value="UniProtKB-SubCell"/>
</dbReference>
<dbReference type="Gene3D" id="1.20.1070.10">
    <property type="entry name" value="Rhodopsin 7-helix transmembrane proteins"/>
    <property type="match status" value="2"/>
</dbReference>
<name>A0AA88YIC5_PINIB</name>
<organism evidence="10 11">
    <name type="scientific">Pinctada imbricata</name>
    <name type="common">Atlantic pearl-oyster</name>
    <name type="synonym">Pinctada martensii</name>
    <dbReference type="NCBI Taxonomy" id="66713"/>
    <lineage>
        <taxon>Eukaryota</taxon>
        <taxon>Metazoa</taxon>
        <taxon>Spiralia</taxon>
        <taxon>Lophotrochozoa</taxon>
        <taxon>Mollusca</taxon>
        <taxon>Bivalvia</taxon>
        <taxon>Autobranchia</taxon>
        <taxon>Pteriomorphia</taxon>
        <taxon>Pterioida</taxon>
        <taxon>Pterioidea</taxon>
        <taxon>Pteriidae</taxon>
        <taxon>Pinctada</taxon>
    </lineage>
</organism>
<gene>
    <name evidence="10" type="ORF">FSP39_003839</name>
</gene>
<evidence type="ECO:0008006" key="12">
    <source>
        <dbReference type="Google" id="ProtNLM"/>
    </source>
</evidence>
<evidence type="ECO:0000256" key="2">
    <source>
        <dbReference type="ARBA" id="ARBA00022475"/>
    </source>
</evidence>
<reference evidence="10" key="1">
    <citation type="submission" date="2019-08" db="EMBL/GenBank/DDBJ databases">
        <title>The improved chromosome-level genome for the pearl oyster Pinctada fucata martensii using PacBio sequencing and Hi-C.</title>
        <authorList>
            <person name="Zheng Z."/>
        </authorList>
    </citation>
    <scope>NUCLEOTIDE SEQUENCE</scope>
    <source>
        <strain evidence="10">ZZ-2019</strain>
        <tissue evidence="10">Adductor muscle</tissue>
    </source>
</reference>
<dbReference type="Proteomes" id="UP001186944">
    <property type="component" value="Unassembled WGS sequence"/>
</dbReference>
<evidence type="ECO:0000313" key="10">
    <source>
        <dbReference type="EMBL" id="KAK3105704.1"/>
    </source>
</evidence>
<keyword evidence="6 9" id="KW-0472">Membrane</keyword>
<accession>A0AA88YIC5</accession>
<comment type="subcellular location">
    <subcellularLocation>
        <location evidence="1">Cell membrane</location>
        <topology evidence="1">Multi-pass membrane protein</topology>
    </subcellularLocation>
</comment>
<dbReference type="InterPro" id="IPR000276">
    <property type="entry name" value="GPCR_Rhodpsn"/>
</dbReference>
<keyword evidence="8" id="KW-0807">Transducer</keyword>
<keyword evidence="5" id="KW-0297">G-protein coupled receptor</keyword>
<dbReference type="PANTHER" id="PTHR24230:SF158">
    <property type="entry name" value="G-PROTEIN COUPLED RECEPTORS FAMILY 1 PROFILE DOMAIN-CONTAINING PROTEIN"/>
    <property type="match status" value="1"/>
</dbReference>
<feature type="transmembrane region" description="Helical" evidence="9">
    <location>
        <begin position="155"/>
        <end position="178"/>
    </location>
</feature>
<evidence type="ECO:0000313" key="11">
    <source>
        <dbReference type="Proteomes" id="UP001186944"/>
    </source>
</evidence>
<evidence type="ECO:0000256" key="4">
    <source>
        <dbReference type="ARBA" id="ARBA00022989"/>
    </source>
</evidence>
<protein>
    <recommendedName>
        <fullName evidence="12">G-protein coupled receptors family 1 profile domain-containing protein</fullName>
    </recommendedName>
</protein>
<sequence length="224" mass="25627">MNDSDGNRSSYSECVFSIPISPLLTQAWVVIIMLSVFSVIGVIGNGLVIYVYVRKKDKLTASVFILALAVIKRRSKRRKEKACNKITLKSETSNCNKQTTSLLNGSNSHECKKLEVHINHNGISSKAVETEIEESTPLQKRRHTSKDRKDHDRLANIKTAVMLFTVAVVFIIAFLPAWLMALDLITHIQVIFYMYFVYNVVNPIIYAFMNPTFRQDIRKIVFRR</sequence>
<evidence type="ECO:0000256" key="6">
    <source>
        <dbReference type="ARBA" id="ARBA00023136"/>
    </source>
</evidence>
<evidence type="ECO:0000256" key="3">
    <source>
        <dbReference type="ARBA" id="ARBA00022692"/>
    </source>
</evidence>
<keyword evidence="7" id="KW-0675">Receptor</keyword>
<keyword evidence="11" id="KW-1185">Reference proteome</keyword>
<proteinExistence type="predicted"/>
<keyword evidence="4 9" id="KW-1133">Transmembrane helix</keyword>
<evidence type="ECO:0000256" key="7">
    <source>
        <dbReference type="ARBA" id="ARBA00023170"/>
    </source>
</evidence>
<feature type="transmembrane region" description="Helical" evidence="9">
    <location>
        <begin position="190"/>
        <end position="209"/>
    </location>
</feature>
<feature type="transmembrane region" description="Helical" evidence="9">
    <location>
        <begin position="27"/>
        <end position="53"/>
    </location>
</feature>
<keyword evidence="3 9" id="KW-0812">Transmembrane</keyword>
<dbReference type="GO" id="GO:0007218">
    <property type="term" value="P:neuropeptide signaling pathway"/>
    <property type="evidence" value="ECO:0007669"/>
    <property type="project" value="TreeGrafter"/>
</dbReference>